<evidence type="ECO:0000313" key="9">
    <source>
        <dbReference type="EMBL" id="MCC2221524.1"/>
    </source>
</evidence>
<feature type="transmembrane region" description="Helical" evidence="7">
    <location>
        <begin position="285"/>
        <end position="303"/>
    </location>
</feature>
<dbReference type="InterPro" id="IPR002656">
    <property type="entry name" value="Acyl_transf_3_dom"/>
</dbReference>
<keyword evidence="9" id="KW-0808">Transferase</keyword>
<evidence type="ECO:0000313" key="10">
    <source>
        <dbReference type="Proteomes" id="UP001198200"/>
    </source>
</evidence>
<feature type="domain" description="Acyltransferase 3" evidence="8">
    <location>
        <begin position="15"/>
        <end position="313"/>
    </location>
</feature>
<organism evidence="9 10">
    <name type="scientific">Anthropogastromicrobium aceti</name>
    <dbReference type="NCBI Taxonomy" id="2981768"/>
    <lineage>
        <taxon>Bacteria</taxon>
        <taxon>Bacillati</taxon>
        <taxon>Bacillota</taxon>
        <taxon>Clostridia</taxon>
        <taxon>Lachnospirales</taxon>
        <taxon>Lachnospiraceae</taxon>
        <taxon>Anthropogastromicrobium</taxon>
    </lineage>
</organism>
<evidence type="ECO:0000256" key="5">
    <source>
        <dbReference type="ARBA" id="ARBA00022989"/>
    </source>
</evidence>
<dbReference type="RefSeq" id="WP_308731652.1">
    <property type="nucleotide sequence ID" value="NZ_JAJEQN010000016.1"/>
</dbReference>
<keyword evidence="9" id="KW-0012">Acyltransferase</keyword>
<dbReference type="Proteomes" id="UP001198200">
    <property type="component" value="Unassembled WGS sequence"/>
</dbReference>
<feature type="transmembrane region" description="Helical" evidence="7">
    <location>
        <begin position="146"/>
        <end position="165"/>
    </location>
</feature>
<dbReference type="PANTHER" id="PTHR40074">
    <property type="entry name" value="O-ACETYLTRANSFERASE WECH"/>
    <property type="match status" value="1"/>
</dbReference>
<keyword evidence="3" id="KW-1003">Cell membrane</keyword>
<dbReference type="GO" id="GO:0009246">
    <property type="term" value="P:enterobacterial common antigen biosynthetic process"/>
    <property type="evidence" value="ECO:0007669"/>
    <property type="project" value="TreeGrafter"/>
</dbReference>
<keyword evidence="6 7" id="KW-0472">Membrane</keyword>
<keyword evidence="10" id="KW-1185">Reference proteome</keyword>
<feature type="transmembrane region" description="Helical" evidence="7">
    <location>
        <begin position="52"/>
        <end position="76"/>
    </location>
</feature>
<comment type="subcellular location">
    <subcellularLocation>
        <location evidence="1">Cell membrane</location>
        <topology evidence="1">Multi-pass membrane protein</topology>
    </subcellularLocation>
</comment>
<dbReference type="GO" id="GO:0005886">
    <property type="term" value="C:plasma membrane"/>
    <property type="evidence" value="ECO:0007669"/>
    <property type="project" value="UniProtKB-SubCell"/>
</dbReference>
<comment type="similarity">
    <text evidence="2">Belongs to the acyltransferase 3 family.</text>
</comment>
<evidence type="ECO:0000259" key="8">
    <source>
        <dbReference type="Pfam" id="PF01757"/>
    </source>
</evidence>
<name>A0AAE3E487_9FIRM</name>
<gene>
    <name evidence="9" type="ORF">LKD48_07735</name>
</gene>
<feature type="transmembrane region" description="Helical" evidence="7">
    <location>
        <begin position="315"/>
        <end position="334"/>
    </location>
</feature>
<dbReference type="PANTHER" id="PTHR40074:SF2">
    <property type="entry name" value="O-ACETYLTRANSFERASE WECH"/>
    <property type="match status" value="1"/>
</dbReference>
<evidence type="ECO:0000256" key="4">
    <source>
        <dbReference type="ARBA" id="ARBA00022692"/>
    </source>
</evidence>
<evidence type="ECO:0000256" key="7">
    <source>
        <dbReference type="SAM" id="Phobius"/>
    </source>
</evidence>
<feature type="transmembrane region" description="Helical" evidence="7">
    <location>
        <begin position="97"/>
        <end position="126"/>
    </location>
</feature>
<evidence type="ECO:0000256" key="2">
    <source>
        <dbReference type="ARBA" id="ARBA00007400"/>
    </source>
</evidence>
<feature type="transmembrane region" description="Helical" evidence="7">
    <location>
        <begin position="12"/>
        <end position="32"/>
    </location>
</feature>
<feature type="transmembrane region" description="Helical" evidence="7">
    <location>
        <begin position="221"/>
        <end position="237"/>
    </location>
</feature>
<protein>
    <submittedName>
        <fullName evidence="9">Acyltransferase</fullName>
    </submittedName>
</protein>
<feature type="transmembrane region" description="Helical" evidence="7">
    <location>
        <begin position="243"/>
        <end position="264"/>
    </location>
</feature>
<dbReference type="Pfam" id="PF01757">
    <property type="entry name" value="Acyl_transf_3"/>
    <property type="match status" value="1"/>
</dbReference>
<comment type="caution">
    <text evidence="9">The sequence shown here is derived from an EMBL/GenBank/DDBJ whole genome shotgun (WGS) entry which is preliminary data.</text>
</comment>
<accession>A0AAE3E487</accession>
<dbReference type="GO" id="GO:0016413">
    <property type="term" value="F:O-acetyltransferase activity"/>
    <property type="evidence" value="ECO:0007669"/>
    <property type="project" value="TreeGrafter"/>
</dbReference>
<dbReference type="AlphaFoldDB" id="A0AAE3E487"/>
<dbReference type="EMBL" id="JAJEQN010000016">
    <property type="protein sequence ID" value="MCC2221524.1"/>
    <property type="molecule type" value="Genomic_DNA"/>
</dbReference>
<feature type="transmembrane region" description="Helical" evidence="7">
    <location>
        <begin position="172"/>
        <end position="191"/>
    </location>
</feature>
<keyword evidence="4 7" id="KW-0812">Transmembrane</keyword>
<evidence type="ECO:0000256" key="1">
    <source>
        <dbReference type="ARBA" id="ARBA00004651"/>
    </source>
</evidence>
<reference evidence="9 10" key="1">
    <citation type="submission" date="2021-10" db="EMBL/GenBank/DDBJ databases">
        <title>Anaerobic single-cell dispensing facilitates the cultivation of human gut bacteria.</title>
        <authorList>
            <person name="Afrizal A."/>
        </authorList>
    </citation>
    <scope>NUCLEOTIDE SEQUENCE [LARGE SCALE GENOMIC DNA]</scope>
    <source>
        <strain evidence="9 10">CLA-AA-H224</strain>
    </source>
</reference>
<proteinExistence type="inferred from homology"/>
<feature type="transmembrane region" description="Helical" evidence="7">
    <location>
        <begin position="197"/>
        <end position="214"/>
    </location>
</feature>
<sequence length="350" mass="40092">MEQQKTKESKKRYFAYDLMRAAAMLLIVFYHMNCEWSARLMESPFVVTKIGAQGYLGWQGVSLFILVSGAAQCISYERCSDLKTYYKKRWWSIFPSFYMAYFVCYLMGGFGGGVKLFDLSFLWTITGLDGYASLFGIQSHYLVGEWFIGMILVLYIVFPVLYALVKRYPKPTLIAAILYYLVMVQLLGNTGRVDKDILLNVVVFLAGIYLYCYVKNVSLRTGVAAAVVLCLVVFIPLPERVTWYLFAVEGILWYLIFMAAGNALDRIKNLPCVILKKLIGVLSKYSYEIFLLHHVLITVSLSPYEQNTYYSVGQYLLWALRALAVIGIASWMIYPRWKPKTTKAQATKTQ</sequence>
<evidence type="ECO:0000256" key="3">
    <source>
        <dbReference type="ARBA" id="ARBA00022475"/>
    </source>
</evidence>
<evidence type="ECO:0000256" key="6">
    <source>
        <dbReference type="ARBA" id="ARBA00023136"/>
    </source>
</evidence>
<keyword evidence="5 7" id="KW-1133">Transmembrane helix</keyword>